<dbReference type="SUPFAM" id="SSF53098">
    <property type="entry name" value="Ribonuclease H-like"/>
    <property type="match status" value="1"/>
</dbReference>
<sequence>MMENLEKILRQRKIPFDRHGNRVRCFPHVINIAVKTGLSYATKLAAIPAHQVDEDEALESDLVATARKLVTFCRASGGRRDDFRDVVIEMKEELLRKKQETGELEAGLNEVHYLIDRVVVLLRDVETRWSSIFLMIDRLLELYPAVEKFVKAQPNCDVHLFSNIELQVLADIREYLYAFHAVQEIASAEKTPTLSMVLPLYEDLIGLLQDMKAPKHLQNLEHLIDASLGKIQEYMGKSRKSRIHVLAMGMSYCFITQNFKCLICLITSHKPDCQTFLD</sequence>
<organism evidence="6 7">
    <name type="scientific">Dendrothele bispora (strain CBS 962.96)</name>
    <dbReference type="NCBI Taxonomy" id="1314807"/>
    <lineage>
        <taxon>Eukaryota</taxon>
        <taxon>Fungi</taxon>
        <taxon>Dikarya</taxon>
        <taxon>Basidiomycota</taxon>
        <taxon>Agaricomycotina</taxon>
        <taxon>Agaricomycetes</taxon>
        <taxon>Agaricomycetidae</taxon>
        <taxon>Agaricales</taxon>
        <taxon>Agaricales incertae sedis</taxon>
        <taxon>Dendrothele</taxon>
    </lineage>
</organism>
<evidence type="ECO:0000256" key="2">
    <source>
        <dbReference type="ARBA" id="ARBA00022723"/>
    </source>
</evidence>
<name>A0A4S8MJ14_DENBC</name>
<dbReference type="OrthoDB" id="2790258at2759"/>
<dbReference type="EMBL" id="ML179076">
    <property type="protein sequence ID" value="THV02521.1"/>
    <property type="molecule type" value="Genomic_DNA"/>
</dbReference>
<evidence type="ECO:0000256" key="5">
    <source>
        <dbReference type="ARBA" id="ARBA00023242"/>
    </source>
</evidence>
<gene>
    <name evidence="6" type="ORF">K435DRAFT_653309</name>
</gene>
<proteinExistence type="predicted"/>
<evidence type="ECO:0000256" key="4">
    <source>
        <dbReference type="ARBA" id="ARBA00022833"/>
    </source>
</evidence>
<dbReference type="InterPro" id="IPR052035">
    <property type="entry name" value="ZnF_BED_domain_contain"/>
</dbReference>
<keyword evidence="5" id="KW-0539">Nucleus</keyword>
<keyword evidence="3" id="KW-0863">Zinc-finger</keyword>
<keyword evidence="4" id="KW-0862">Zinc</keyword>
<dbReference type="PANTHER" id="PTHR46481">
    <property type="entry name" value="ZINC FINGER BED DOMAIN-CONTAINING PROTEIN 4"/>
    <property type="match status" value="1"/>
</dbReference>
<dbReference type="GO" id="GO:0008270">
    <property type="term" value="F:zinc ion binding"/>
    <property type="evidence" value="ECO:0007669"/>
    <property type="project" value="UniProtKB-KW"/>
</dbReference>
<protein>
    <recommendedName>
        <fullName evidence="8">hAT-like transposase RNase-H fold domain-containing protein</fullName>
    </recommendedName>
</protein>
<comment type="subcellular location">
    <subcellularLocation>
        <location evidence="1">Nucleus</location>
    </subcellularLocation>
</comment>
<dbReference type="InterPro" id="IPR012337">
    <property type="entry name" value="RNaseH-like_sf"/>
</dbReference>
<evidence type="ECO:0000256" key="3">
    <source>
        <dbReference type="ARBA" id="ARBA00022771"/>
    </source>
</evidence>
<evidence type="ECO:0000313" key="7">
    <source>
        <dbReference type="Proteomes" id="UP000297245"/>
    </source>
</evidence>
<evidence type="ECO:0008006" key="8">
    <source>
        <dbReference type="Google" id="ProtNLM"/>
    </source>
</evidence>
<reference evidence="6 7" key="1">
    <citation type="journal article" date="2019" name="Nat. Ecol. Evol.">
        <title>Megaphylogeny resolves global patterns of mushroom evolution.</title>
        <authorList>
            <person name="Varga T."/>
            <person name="Krizsan K."/>
            <person name="Foldi C."/>
            <person name="Dima B."/>
            <person name="Sanchez-Garcia M."/>
            <person name="Sanchez-Ramirez S."/>
            <person name="Szollosi G.J."/>
            <person name="Szarkandi J.G."/>
            <person name="Papp V."/>
            <person name="Albert L."/>
            <person name="Andreopoulos W."/>
            <person name="Angelini C."/>
            <person name="Antonin V."/>
            <person name="Barry K.W."/>
            <person name="Bougher N.L."/>
            <person name="Buchanan P."/>
            <person name="Buyck B."/>
            <person name="Bense V."/>
            <person name="Catcheside P."/>
            <person name="Chovatia M."/>
            <person name="Cooper J."/>
            <person name="Damon W."/>
            <person name="Desjardin D."/>
            <person name="Finy P."/>
            <person name="Geml J."/>
            <person name="Haridas S."/>
            <person name="Hughes K."/>
            <person name="Justo A."/>
            <person name="Karasinski D."/>
            <person name="Kautmanova I."/>
            <person name="Kiss B."/>
            <person name="Kocsube S."/>
            <person name="Kotiranta H."/>
            <person name="LaButti K.M."/>
            <person name="Lechner B.E."/>
            <person name="Liimatainen K."/>
            <person name="Lipzen A."/>
            <person name="Lukacs Z."/>
            <person name="Mihaltcheva S."/>
            <person name="Morgado L.N."/>
            <person name="Niskanen T."/>
            <person name="Noordeloos M.E."/>
            <person name="Ohm R.A."/>
            <person name="Ortiz-Santana B."/>
            <person name="Ovrebo C."/>
            <person name="Racz N."/>
            <person name="Riley R."/>
            <person name="Savchenko A."/>
            <person name="Shiryaev A."/>
            <person name="Soop K."/>
            <person name="Spirin V."/>
            <person name="Szebenyi C."/>
            <person name="Tomsovsky M."/>
            <person name="Tulloss R.E."/>
            <person name="Uehling J."/>
            <person name="Grigoriev I.V."/>
            <person name="Vagvolgyi C."/>
            <person name="Papp T."/>
            <person name="Martin F.M."/>
            <person name="Miettinen O."/>
            <person name="Hibbett D.S."/>
            <person name="Nagy L.G."/>
        </authorList>
    </citation>
    <scope>NUCLEOTIDE SEQUENCE [LARGE SCALE GENOMIC DNA]</scope>
    <source>
        <strain evidence="6 7">CBS 962.96</strain>
    </source>
</reference>
<keyword evidence="2" id="KW-0479">Metal-binding</keyword>
<evidence type="ECO:0000313" key="6">
    <source>
        <dbReference type="EMBL" id="THV02521.1"/>
    </source>
</evidence>
<dbReference type="Proteomes" id="UP000297245">
    <property type="component" value="Unassembled WGS sequence"/>
</dbReference>
<evidence type="ECO:0000256" key="1">
    <source>
        <dbReference type="ARBA" id="ARBA00004123"/>
    </source>
</evidence>
<accession>A0A4S8MJ14</accession>
<dbReference type="GO" id="GO:0005634">
    <property type="term" value="C:nucleus"/>
    <property type="evidence" value="ECO:0007669"/>
    <property type="project" value="UniProtKB-SubCell"/>
</dbReference>
<dbReference type="AlphaFoldDB" id="A0A4S8MJ14"/>
<keyword evidence="7" id="KW-1185">Reference proteome</keyword>
<dbReference type="PANTHER" id="PTHR46481:SF10">
    <property type="entry name" value="ZINC FINGER BED DOMAIN-CONTAINING PROTEIN 39"/>
    <property type="match status" value="1"/>
</dbReference>